<feature type="region of interest" description="Disordered" evidence="1">
    <location>
        <begin position="1"/>
        <end position="59"/>
    </location>
</feature>
<organism evidence="2 3">
    <name type="scientific">Caulobacter phage CcrBL9</name>
    <dbReference type="NCBI Taxonomy" id="2283270"/>
    <lineage>
        <taxon>Viruses</taxon>
        <taxon>Duplodnaviria</taxon>
        <taxon>Heunggongvirae</taxon>
        <taxon>Uroviricota</taxon>
        <taxon>Caudoviricetes</taxon>
        <taxon>Jeanschmidtviridae</taxon>
        <taxon>Bertelyvirus</taxon>
        <taxon>Bertelyvirus BL9</taxon>
    </lineage>
</organism>
<name>A0A385EFF1_9CAUD</name>
<proteinExistence type="predicted"/>
<keyword evidence="3" id="KW-1185">Reference proteome</keyword>
<protein>
    <recommendedName>
        <fullName evidence="4">Ribosome modulation factor</fullName>
    </recommendedName>
</protein>
<evidence type="ECO:0008006" key="4">
    <source>
        <dbReference type="Google" id="ProtNLM"/>
    </source>
</evidence>
<accession>A0A385EFF1</accession>
<reference evidence="3" key="1">
    <citation type="submission" date="2018-07" db="EMBL/GenBank/DDBJ databases">
        <title>Giant CbK-like Caulobacter bacteriophages have genetically divergent genomes.</title>
        <authorList>
            <person name="Wilson K.M."/>
            <person name="Ely B."/>
        </authorList>
    </citation>
    <scope>NUCLEOTIDE SEQUENCE [LARGE SCALE GENOMIC DNA]</scope>
</reference>
<reference evidence="2 3" key="2">
    <citation type="submission" date="2018-09" db="EMBL/GenBank/DDBJ databases">
        <title>Giant CbK-like Caulobacter bacteriophages have genetically divergent genomes.</title>
        <authorList>
            <person name="Wilson K."/>
            <person name="Ely B."/>
        </authorList>
    </citation>
    <scope>NUCLEOTIDE SEQUENCE [LARGE SCALE GENOMIC DNA]</scope>
</reference>
<sequence>MITAQEERDAREEGWQAAKAGKRKSSNPHFGKRGRAWDQGWIAGKDDSETPQRPDLDEA</sequence>
<feature type="compositionally biased region" description="Basic residues" evidence="1">
    <location>
        <begin position="20"/>
        <end position="34"/>
    </location>
</feature>
<dbReference type="EMBL" id="MH588546">
    <property type="protein sequence ID" value="AXQ69507.1"/>
    <property type="molecule type" value="Genomic_DNA"/>
</dbReference>
<dbReference type="Proteomes" id="UP000259421">
    <property type="component" value="Segment"/>
</dbReference>
<feature type="compositionally biased region" description="Basic and acidic residues" evidence="1">
    <location>
        <begin position="1"/>
        <end position="14"/>
    </location>
</feature>
<evidence type="ECO:0000313" key="2">
    <source>
        <dbReference type="EMBL" id="AXQ69507.1"/>
    </source>
</evidence>
<evidence type="ECO:0000256" key="1">
    <source>
        <dbReference type="SAM" id="MobiDB-lite"/>
    </source>
</evidence>
<evidence type="ECO:0000313" key="3">
    <source>
        <dbReference type="Proteomes" id="UP000259421"/>
    </source>
</evidence>
<gene>
    <name evidence="2" type="ORF">CcrBL9_gp483</name>
</gene>
<feature type="compositionally biased region" description="Basic and acidic residues" evidence="1">
    <location>
        <begin position="44"/>
        <end position="59"/>
    </location>
</feature>